<evidence type="ECO:0000256" key="13">
    <source>
        <dbReference type="ARBA" id="ARBA00023229"/>
    </source>
</evidence>
<evidence type="ECO:0000256" key="4">
    <source>
        <dbReference type="ARBA" id="ARBA00004826"/>
    </source>
</evidence>
<dbReference type="InterPro" id="IPR011876">
    <property type="entry name" value="IsopentenylPP_isomerase_typ1"/>
</dbReference>
<protein>
    <recommendedName>
        <fullName evidence="6">isopentenyl-diphosphate Delta-isomerase</fullName>
        <ecNumber evidence="6">5.3.3.2</ecNumber>
    </recommendedName>
</protein>
<evidence type="ECO:0000256" key="1">
    <source>
        <dbReference type="ARBA" id="ARBA00000374"/>
    </source>
</evidence>
<keyword evidence="8" id="KW-0479">Metal-binding</keyword>
<keyword evidence="17" id="KW-1185">Reference proteome</keyword>
<keyword evidence="10" id="KW-0460">Magnesium</keyword>
<dbReference type="GO" id="GO:0046872">
    <property type="term" value="F:metal ion binding"/>
    <property type="evidence" value="ECO:0007669"/>
    <property type="project" value="UniProtKB-KW"/>
</dbReference>
<evidence type="ECO:0000256" key="12">
    <source>
        <dbReference type="ARBA" id="ARBA00023098"/>
    </source>
</evidence>
<keyword evidence="11" id="KW-0752">Steroid biosynthesis</keyword>
<dbReference type="Pfam" id="PF00293">
    <property type="entry name" value="NUDIX"/>
    <property type="match status" value="1"/>
</dbReference>
<dbReference type="FunFam" id="3.90.79.10:FF:000012">
    <property type="entry name" value="Isopentenyl-diphosphate Delta-isomerase 1"/>
    <property type="match status" value="1"/>
</dbReference>
<comment type="function">
    <text evidence="3">Catalyzes the 1,3-allylic rearrangement of the homoallylic substrate isopentenyl (IPP) to its highly electrophilic allylic isomer, dimethylallyl diphosphate (DMAPP).</text>
</comment>
<dbReference type="GO" id="GO:0005737">
    <property type="term" value="C:cytoplasm"/>
    <property type="evidence" value="ECO:0007669"/>
    <property type="project" value="TreeGrafter"/>
</dbReference>
<keyword evidence="13" id="KW-0414">Isoprene biosynthesis</keyword>
<dbReference type="PROSITE" id="PS51462">
    <property type="entry name" value="NUDIX"/>
    <property type="match status" value="1"/>
</dbReference>
<evidence type="ECO:0000256" key="11">
    <source>
        <dbReference type="ARBA" id="ARBA00022955"/>
    </source>
</evidence>
<evidence type="ECO:0000256" key="8">
    <source>
        <dbReference type="ARBA" id="ARBA00022723"/>
    </source>
</evidence>
<dbReference type="Gene3D" id="3.90.79.10">
    <property type="entry name" value="Nucleoside Triphosphate Pyrophosphohydrolase"/>
    <property type="match status" value="1"/>
</dbReference>
<organism evidence="16 17">
    <name type="scientific">Dreissena polymorpha</name>
    <name type="common">Zebra mussel</name>
    <name type="synonym">Mytilus polymorpha</name>
    <dbReference type="NCBI Taxonomy" id="45954"/>
    <lineage>
        <taxon>Eukaryota</taxon>
        <taxon>Metazoa</taxon>
        <taxon>Spiralia</taxon>
        <taxon>Lophotrochozoa</taxon>
        <taxon>Mollusca</taxon>
        <taxon>Bivalvia</taxon>
        <taxon>Autobranchia</taxon>
        <taxon>Heteroconchia</taxon>
        <taxon>Euheterodonta</taxon>
        <taxon>Imparidentia</taxon>
        <taxon>Neoheterodontei</taxon>
        <taxon>Myida</taxon>
        <taxon>Dreissenoidea</taxon>
        <taxon>Dreissenidae</taxon>
        <taxon>Dreissena</taxon>
    </lineage>
</organism>
<comment type="catalytic activity">
    <reaction evidence="1">
        <text>isopentenyl diphosphate = dimethylallyl diphosphate</text>
        <dbReference type="Rhea" id="RHEA:23284"/>
        <dbReference type="ChEBI" id="CHEBI:57623"/>
        <dbReference type="ChEBI" id="CHEBI:128769"/>
        <dbReference type="EC" id="5.3.3.2"/>
    </reaction>
</comment>
<keyword evidence="9" id="KW-0152">Cholesterol biosynthesis</keyword>
<keyword evidence="9" id="KW-0753">Steroid metabolism</keyword>
<accession>A0A9D4KGU3</accession>
<proteinExistence type="inferred from homology"/>
<gene>
    <name evidence="16" type="ORF">DPMN_112716</name>
</gene>
<sequence>MFPRHIYGGISRLVCGKNKLKSSKKYSNGTSPIQRSDSQVDSVLQKYDTQQRKYLKEPCILVDSADHVIGSASKKDCHLLTNISQGMLHRAFSVFLFNNKTELLLQQRADTKITFPGMFTNTCCSHPLSTTLELEERNALGVRRAAQRKLFHELGIPPDQIPLDKIKYITRIQYSARNIPNDGIFAENEIDYVLFVLREVTLNINQNEVKTYQYVSQAQLKDMIAQADLGQVALTPWFRLICKNFLFDWWANLHKMETIKDHKNIHFLS</sequence>
<evidence type="ECO:0000256" key="7">
    <source>
        <dbReference type="ARBA" id="ARBA00022516"/>
    </source>
</evidence>
<evidence type="ECO:0000256" key="3">
    <source>
        <dbReference type="ARBA" id="ARBA00003951"/>
    </source>
</evidence>
<comment type="cofactor">
    <cofactor evidence="2">
        <name>Mg(2+)</name>
        <dbReference type="ChEBI" id="CHEBI:18420"/>
    </cofactor>
</comment>
<dbReference type="GO" id="GO:0006695">
    <property type="term" value="P:cholesterol biosynthetic process"/>
    <property type="evidence" value="ECO:0007669"/>
    <property type="project" value="UniProtKB-KW"/>
</dbReference>
<dbReference type="Proteomes" id="UP000828390">
    <property type="component" value="Unassembled WGS sequence"/>
</dbReference>
<comment type="pathway">
    <text evidence="4">Isoprenoid biosynthesis; dimethylallyl diphosphate biosynthesis; dimethylallyl diphosphate from isopentenyl diphosphate: step 1/1.</text>
</comment>
<evidence type="ECO:0000256" key="14">
    <source>
        <dbReference type="ARBA" id="ARBA00023235"/>
    </source>
</evidence>
<dbReference type="NCBIfam" id="TIGR02150">
    <property type="entry name" value="IPP_isom_1"/>
    <property type="match status" value="1"/>
</dbReference>
<evidence type="ECO:0000256" key="2">
    <source>
        <dbReference type="ARBA" id="ARBA00001946"/>
    </source>
</evidence>
<keyword evidence="12" id="KW-0443">Lipid metabolism</keyword>
<comment type="caution">
    <text evidence="16">The sequence shown here is derived from an EMBL/GenBank/DDBJ whole genome shotgun (WGS) entry which is preliminary data.</text>
</comment>
<dbReference type="SUPFAM" id="SSF55811">
    <property type="entry name" value="Nudix"/>
    <property type="match status" value="1"/>
</dbReference>
<evidence type="ECO:0000256" key="6">
    <source>
        <dbReference type="ARBA" id="ARBA00012057"/>
    </source>
</evidence>
<dbReference type="CDD" id="cd02885">
    <property type="entry name" value="NUDIX_IPP_Isomerase"/>
    <property type="match status" value="1"/>
</dbReference>
<keyword evidence="14" id="KW-0413">Isomerase</keyword>
<evidence type="ECO:0000256" key="9">
    <source>
        <dbReference type="ARBA" id="ARBA00022778"/>
    </source>
</evidence>
<evidence type="ECO:0000313" key="16">
    <source>
        <dbReference type="EMBL" id="KAH3839290.1"/>
    </source>
</evidence>
<keyword evidence="9" id="KW-0756">Sterol biosynthesis</keyword>
<feature type="domain" description="Nudix hydrolase" evidence="15">
    <location>
        <begin position="87"/>
        <end position="240"/>
    </location>
</feature>
<name>A0A9D4KGU3_DREPO</name>
<evidence type="ECO:0000256" key="5">
    <source>
        <dbReference type="ARBA" id="ARBA00007579"/>
    </source>
</evidence>
<keyword evidence="9" id="KW-1207">Sterol metabolism</keyword>
<comment type="similarity">
    <text evidence="5">Belongs to the IPP isomerase type 1 family.</text>
</comment>
<dbReference type="PANTHER" id="PTHR10885:SF0">
    <property type="entry name" value="ISOPENTENYL-DIPHOSPHATE DELTA-ISOMERASE"/>
    <property type="match status" value="1"/>
</dbReference>
<evidence type="ECO:0000256" key="10">
    <source>
        <dbReference type="ARBA" id="ARBA00022842"/>
    </source>
</evidence>
<dbReference type="GO" id="GO:0009240">
    <property type="term" value="P:isopentenyl diphosphate biosynthetic process"/>
    <property type="evidence" value="ECO:0007669"/>
    <property type="project" value="TreeGrafter"/>
</dbReference>
<evidence type="ECO:0000259" key="15">
    <source>
        <dbReference type="PROSITE" id="PS51462"/>
    </source>
</evidence>
<keyword evidence="9" id="KW-0153">Cholesterol metabolism</keyword>
<keyword evidence="7" id="KW-0444">Lipid biosynthesis</keyword>
<dbReference type="PANTHER" id="PTHR10885">
    <property type="entry name" value="ISOPENTENYL-DIPHOSPHATE DELTA-ISOMERASE"/>
    <property type="match status" value="1"/>
</dbReference>
<reference evidence="16" key="2">
    <citation type="submission" date="2020-11" db="EMBL/GenBank/DDBJ databases">
        <authorList>
            <person name="McCartney M.A."/>
            <person name="Auch B."/>
            <person name="Kono T."/>
            <person name="Mallez S."/>
            <person name="Becker A."/>
            <person name="Gohl D.M."/>
            <person name="Silverstein K.A.T."/>
            <person name="Koren S."/>
            <person name="Bechman K.B."/>
            <person name="Herman A."/>
            <person name="Abrahante J.E."/>
            <person name="Garbe J."/>
        </authorList>
    </citation>
    <scope>NUCLEOTIDE SEQUENCE</scope>
    <source>
        <strain evidence="16">Duluth1</strain>
        <tissue evidence="16">Whole animal</tissue>
    </source>
</reference>
<dbReference type="EC" id="5.3.3.2" evidence="6"/>
<reference evidence="16" key="1">
    <citation type="journal article" date="2019" name="bioRxiv">
        <title>The Genome of the Zebra Mussel, Dreissena polymorpha: A Resource for Invasive Species Research.</title>
        <authorList>
            <person name="McCartney M.A."/>
            <person name="Auch B."/>
            <person name="Kono T."/>
            <person name="Mallez S."/>
            <person name="Zhang Y."/>
            <person name="Obille A."/>
            <person name="Becker A."/>
            <person name="Abrahante J.E."/>
            <person name="Garbe J."/>
            <person name="Badalamenti J.P."/>
            <person name="Herman A."/>
            <person name="Mangelson H."/>
            <person name="Liachko I."/>
            <person name="Sullivan S."/>
            <person name="Sone E.D."/>
            <person name="Koren S."/>
            <person name="Silverstein K.A.T."/>
            <person name="Beckman K.B."/>
            <person name="Gohl D.M."/>
        </authorList>
    </citation>
    <scope>NUCLEOTIDE SEQUENCE</scope>
    <source>
        <strain evidence="16">Duluth1</strain>
        <tissue evidence="16">Whole animal</tissue>
    </source>
</reference>
<evidence type="ECO:0000313" key="17">
    <source>
        <dbReference type="Proteomes" id="UP000828390"/>
    </source>
</evidence>
<dbReference type="GO" id="GO:0004452">
    <property type="term" value="F:isopentenyl-diphosphate delta-isomerase activity"/>
    <property type="evidence" value="ECO:0007669"/>
    <property type="project" value="UniProtKB-EC"/>
</dbReference>
<dbReference type="InterPro" id="IPR015797">
    <property type="entry name" value="NUDIX_hydrolase-like_dom_sf"/>
</dbReference>
<dbReference type="EMBL" id="JAIWYP010000004">
    <property type="protein sequence ID" value="KAH3839290.1"/>
    <property type="molecule type" value="Genomic_DNA"/>
</dbReference>
<dbReference type="OrthoDB" id="510307at2759"/>
<dbReference type="InterPro" id="IPR000086">
    <property type="entry name" value="NUDIX_hydrolase_dom"/>
</dbReference>
<dbReference type="AlphaFoldDB" id="A0A9D4KGU3"/>